<dbReference type="Proteomes" id="UP000054047">
    <property type="component" value="Unassembled WGS sequence"/>
</dbReference>
<accession>A0A0C2CMR1</accession>
<protein>
    <submittedName>
        <fullName evidence="2">Putative uridine phosphorylase</fullName>
    </submittedName>
</protein>
<dbReference type="SUPFAM" id="SSF53167">
    <property type="entry name" value="Purine and uridine phosphorylases"/>
    <property type="match status" value="1"/>
</dbReference>
<dbReference type="InterPro" id="IPR000845">
    <property type="entry name" value="Nucleoside_phosphorylase_d"/>
</dbReference>
<feature type="domain" description="Nucleoside phosphorylase" evidence="1">
    <location>
        <begin position="23"/>
        <end position="207"/>
    </location>
</feature>
<organism evidence="2 3">
    <name type="scientific">Ancylostoma duodenale</name>
    <dbReference type="NCBI Taxonomy" id="51022"/>
    <lineage>
        <taxon>Eukaryota</taxon>
        <taxon>Metazoa</taxon>
        <taxon>Ecdysozoa</taxon>
        <taxon>Nematoda</taxon>
        <taxon>Chromadorea</taxon>
        <taxon>Rhabditida</taxon>
        <taxon>Rhabditina</taxon>
        <taxon>Rhabditomorpha</taxon>
        <taxon>Strongyloidea</taxon>
        <taxon>Ancylostomatidae</taxon>
        <taxon>Ancylostomatinae</taxon>
        <taxon>Ancylostoma</taxon>
    </lineage>
</organism>
<dbReference type="OrthoDB" id="204058at2759"/>
<dbReference type="Pfam" id="PF01048">
    <property type="entry name" value="PNP_UDP_1"/>
    <property type="match status" value="1"/>
</dbReference>
<proteinExistence type="predicted"/>
<dbReference type="AlphaFoldDB" id="A0A0C2CMR1"/>
<keyword evidence="3" id="KW-1185">Reference proteome</keyword>
<dbReference type="GO" id="GO:0005829">
    <property type="term" value="C:cytosol"/>
    <property type="evidence" value="ECO:0007669"/>
    <property type="project" value="TreeGrafter"/>
</dbReference>
<dbReference type="Gene3D" id="3.40.50.1580">
    <property type="entry name" value="Nucleoside phosphorylase domain"/>
    <property type="match status" value="1"/>
</dbReference>
<dbReference type="InterPro" id="IPR035994">
    <property type="entry name" value="Nucleoside_phosphorylase_sf"/>
</dbReference>
<dbReference type="EMBL" id="KN733780">
    <property type="protein sequence ID" value="KIH57903.1"/>
    <property type="molecule type" value="Genomic_DNA"/>
</dbReference>
<evidence type="ECO:0000313" key="2">
    <source>
        <dbReference type="EMBL" id="KIH57903.1"/>
    </source>
</evidence>
<dbReference type="PANTHER" id="PTHR43691:SF11">
    <property type="entry name" value="FI09636P-RELATED"/>
    <property type="match status" value="1"/>
</dbReference>
<name>A0A0C2CMR1_9BILA</name>
<gene>
    <name evidence="2" type="ORF">ANCDUO_11901</name>
</gene>
<reference evidence="2 3" key="1">
    <citation type="submission" date="2013-12" db="EMBL/GenBank/DDBJ databases">
        <title>Draft genome of the parsitic nematode Ancylostoma duodenale.</title>
        <authorList>
            <person name="Mitreva M."/>
        </authorList>
    </citation>
    <scope>NUCLEOTIDE SEQUENCE [LARGE SCALE GENOMIC DNA]</scope>
    <source>
        <strain evidence="2 3">Zhejiang</strain>
    </source>
</reference>
<sequence length="214" mass="24183">MLSGFGDSFFVRHAFKAKKVGQHPFRIIRLGTSGDVGVEPGTVIVSKNAINAELRTVCAMDCWVGRETYLDEGLRNDLIAMANEMKIPVDTGYTMCADDFYEERTNENCTPARSAAEAAIVRFVLTAFFCEYKPDDKFAFLKKLHDKGVRNIEMESTCFSSMTLRAGCKGAVVCVTFLNRMKGDQIKLDHDKFLKFEERPFRIVTALMKRQLGY</sequence>
<evidence type="ECO:0000313" key="3">
    <source>
        <dbReference type="Proteomes" id="UP000054047"/>
    </source>
</evidence>
<dbReference type="PANTHER" id="PTHR43691">
    <property type="entry name" value="URIDINE PHOSPHORYLASE"/>
    <property type="match status" value="1"/>
</dbReference>
<dbReference type="GO" id="GO:0006218">
    <property type="term" value="P:uridine catabolic process"/>
    <property type="evidence" value="ECO:0007669"/>
    <property type="project" value="TreeGrafter"/>
</dbReference>
<evidence type="ECO:0000259" key="1">
    <source>
        <dbReference type="Pfam" id="PF01048"/>
    </source>
</evidence>
<dbReference type="GO" id="GO:0004850">
    <property type="term" value="F:uridine phosphorylase activity"/>
    <property type="evidence" value="ECO:0007669"/>
    <property type="project" value="TreeGrafter"/>
</dbReference>